<evidence type="ECO:0000256" key="2">
    <source>
        <dbReference type="ARBA" id="ARBA00022559"/>
    </source>
</evidence>
<dbReference type="AlphaFoldDB" id="W5T071"/>
<gene>
    <name evidence="4" type="ORF">BCO_0063000</name>
</gene>
<organism evidence="4 5">
    <name type="scientific">Borrelia coriaceae ATCC 43381</name>
    <dbReference type="NCBI Taxonomy" id="1408429"/>
    <lineage>
        <taxon>Bacteria</taxon>
        <taxon>Pseudomonadati</taxon>
        <taxon>Spirochaetota</taxon>
        <taxon>Spirochaetia</taxon>
        <taxon>Spirochaetales</taxon>
        <taxon>Borreliaceae</taxon>
        <taxon>Borrelia</taxon>
    </lineage>
</organism>
<accession>W5T071</accession>
<evidence type="ECO:0000256" key="3">
    <source>
        <dbReference type="ARBA" id="ARBA00023002"/>
    </source>
</evidence>
<dbReference type="SUPFAM" id="SSF52833">
    <property type="entry name" value="Thioredoxin-like"/>
    <property type="match status" value="1"/>
</dbReference>
<dbReference type="RefSeq" id="WP_051428650.1">
    <property type="nucleotide sequence ID" value="NZ_CP005745.1"/>
</dbReference>
<evidence type="ECO:0000256" key="1">
    <source>
        <dbReference type="ARBA" id="ARBA00006926"/>
    </source>
</evidence>
<dbReference type="GO" id="GO:0034599">
    <property type="term" value="P:cellular response to oxidative stress"/>
    <property type="evidence" value="ECO:0007669"/>
    <property type="project" value="TreeGrafter"/>
</dbReference>
<dbReference type="InterPro" id="IPR036249">
    <property type="entry name" value="Thioredoxin-like_sf"/>
</dbReference>
<dbReference type="STRING" id="1313292.BCO_0063000"/>
<comment type="similarity">
    <text evidence="1">Belongs to the glutathione peroxidase family.</text>
</comment>
<dbReference type="PANTHER" id="PTHR11592">
    <property type="entry name" value="GLUTATHIONE PEROXIDASE"/>
    <property type="match status" value="1"/>
</dbReference>
<dbReference type="PANTHER" id="PTHR11592:SF78">
    <property type="entry name" value="GLUTATHIONE PEROXIDASE"/>
    <property type="match status" value="1"/>
</dbReference>
<keyword evidence="2" id="KW-0575">Peroxidase</keyword>
<dbReference type="PROSITE" id="PS51355">
    <property type="entry name" value="GLUTATHIONE_PEROXID_3"/>
    <property type="match status" value="1"/>
</dbReference>
<dbReference type="Pfam" id="PF00255">
    <property type="entry name" value="GSHPx"/>
    <property type="match status" value="1"/>
</dbReference>
<dbReference type="PATRIC" id="fig|1313292.3.peg.552"/>
<reference evidence="4" key="1">
    <citation type="submission" date="2013-04" db="EMBL/GenBank/DDBJ databases">
        <title>Comparative Genomics of Relapsing Fever Spirochetes.</title>
        <authorList>
            <person name="Schwan T.G."/>
            <person name="Raffel S.J."/>
            <person name="Porcella S.F."/>
            <person name="Martens C.A."/>
            <person name="Bruno D.P."/>
            <person name="Ricklefs S.M."/>
            <person name="Barbian K.B."/>
        </authorList>
    </citation>
    <scope>NUCLEOTIDE SEQUENCE [LARGE SCALE GENOMIC DNA]</scope>
    <source>
        <strain evidence="4">Co53</strain>
    </source>
</reference>
<sequence>MQEETGTNNDILKFCHTAYDISFLIFARVNVNGEYAHPLYKYLKRYSPEKFKGDIDWKFTKF</sequence>
<dbReference type="InterPro" id="IPR000889">
    <property type="entry name" value="Glutathione_peroxidase"/>
</dbReference>
<protein>
    <submittedName>
        <fullName evidence="4">Glutathione peroxidase-like protein bsaA</fullName>
    </submittedName>
</protein>
<keyword evidence="3" id="KW-0560">Oxidoreductase</keyword>
<evidence type="ECO:0000313" key="5">
    <source>
        <dbReference type="Proteomes" id="UP000019330"/>
    </source>
</evidence>
<name>W5T071_9SPIR</name>
<dbReference type="HOGENOM" id="CLU_2895081_0_0_12"/>
<proteinExistence type="inferred from homology"/>
<dbReference type="EMBL" id="CP005745">
    <property type="protein sequence ID" value="AHH10701.1"/>
    <property type="molecule type" value="Genomic_DNA"/>
</dbReference>
<evidence type="ECO:0000313" key="4">
    <source>
        <dbReference type="EMBL" id="AHH10701.1"/>
    </source>
</evidence>
<dbReference type="Gene3D" id="3.40.30.10">
    <property type="entry name" value="Glutaredoxin"/>
    <property type="match status" value="1"/>
</dbReference>
<dbReference type="GO" id="GO:0004601">
    <property type="term" value="F:peroxidase activity"/>
    <property type="evidence" value="ECO:0007669"/>
    <property type="project" value="UniProtKB-KW"/>
</dbReference>
<dbReference type="eggNOG" id="COG0386">
    <property type="taxonomic scope" value="Bacteria"/>
</dbReference>
<keyword evidence="5" id="KW-1185">Reference proteome</keyword>
<dbReference type="Proteomes" id="UP000019330">
    <property type="component" value="Chromosome"/>
</dbReference>